<dbReference type="AlphaFoldDB" id="A0A846YZ62"/>
<dbReference type="EMBL" id="JAAXPI010000009">
    <property type="protein sequence ID" value="NKZ04092.1"/>
    <property type="molecule type" value="Genomic_DNA"/>
</dbReference>
<dbReference type="RefSeq" id="WP_157438427.1">
    <property type="nucleotide sequence ID" value="NZ_JAAXPI010000009.1"/>
</dbReference>
<accession>A0A846YZ62</accession>
<dbReference type="InterPro" id="IPR029058">
    <property type="entry name" value="AB_hydrolase_fold"/>
</dbReference>
<proteinExistence type="predicted"/>
<sequence>MTREFVGLPSPLVVHATADECVYDSDARAIFDALAAPDRTLDFVKDTHYLPNSRPHAADLIDAWVRAR</sequence>
<reference evidence="1 2" key="1">
    <citation type="submission" date="2020-04" db="EMBL/GenBank/DDBJ databases">
        <title>MicrobeNet Type strains.</title>
        <authorList>
            <person name="Nicholson A.C."/>
        </authorList>
    </citation>
    <scope>NUCLEOTIDE SEQUENCE [LARGE SCALE GENOMIC DNA]</scope>
    <source>
        <strain evidence="1 2">ATCC BAA-277</strain>
    </source>
</reference>
<keyword evidence="2" id="KW-1185">Reference proteome</keyword>
<organism evidence="1 2">
    <name type="scientific">Actinomadura latina</name>
    <dbReference type="NCBI Taxonomy" id="163603"/>
    <lineage>
        <taxon>Bacteria</taxon>
        <taxon>Bacillati</taxon>
        <taxon>Actinomycetota</taxon>
        <taxon>Actinomycetes</taxon>
        <taxon>Streptosporangiales</taxon>
        <taxon>Thermomonosporaceae</taxon>
        <taxon>Actinomadura</taxon>
    </lineage>
</organism>
<name>A0A846YZ62_9ACTN</name>
<comment type="caution">
    <text evidence="1">The sequence shown here is derived from an EMBL/GenBank/DDBJ whole genome shotgun (WGS) entry which is preliminary data.</text>
</comment>
<evidence type="ECO:0008006" key="3">
    <source>
        <dbReference type="Google" id="ProtNLM"/>
    </source>
</evidence>
<dbReference type="SUPFAM" id="SSF53474">
    <property type="entry name" value="alpha/beta-Hydrolases"/>
    <property type="match status" value="1"/>
</dbReference>
<evidence type="ECO:0000313" key="2">
    <source>
        <dbReference type="Proteomes" id="UP000579250"/>
    </source>
</evidence>
<dbReference type="Proteomes" id="UP000579250">
    <property type="component" value="Unassembled WGS sequence"/>
</dbReference>
<evidence type="ECO:0000313" key="1">
    <source>
        <dbReference type="EMBL" id="NKZ04092.1"/>
    </source>
</evidence>
<gene>
    <name evidence="1" type="ORF">HGB48_10055</name>
</gene>
<protein>
    <recommendedName>
        <fullName evidence="3">Alpha/beta hydrolase</fullName>
    </recommendedName>
</protein>